<keyword evidence="3" id="KW-1185">Reference proteome</keyword>
<feature type="compositionally biased region" description="Basic and acidic residues" evidence="2">
    <location>
        <begin position="135"/>
        <end position="144"/>
    </location>
</feature>
<accession>A0A6J0LHZ1</accession>
<feature type="compositionally biased region" description="Basic and acidic residues" evidence="2">
    <location>
        <begin position="206"/>
        <end position="215"/>
    </location>
</feature>
<feature type="compositionally biased region" description="Low complexity" evidence="2">
    <location>
        <begin position="196"/>
        <end position="205"/>
    </location>
</feature>
<feature type="compositionally biased region" description="Polar residues" evidence="2">
    <location>
        <begin position="459"/>
        <end position="469"/>
    </location>
</feature>
<dbReference type="AlphaFoldDB" id="A0A6J0LHZ1"/>
<feature type="region of interest" description="Disordered" evidence="2">
    <location>
        <begin position="91"/>
        <end position="349"/>
    </location>
</feature>
<feature type="region of interest" description="Disordered" evidence="2">
    <location>
        <begin position="1"/>
        <end position="69"/>
    </location>
</feature>
<reference evidence="3" key="1">
    <citation type="journal article" date="2019" name="Database">
        <title>The radish genome database (RadishGD): an integrated information resource for radish genomics.</title>
        <authorList>
            <person name="Yu H.J."/>
            <person name="Baek S."/>
            <person name="Lee Y.J."/>
            <person name="Cho A."/>
            <person name="Mun J.H."/>
        </authorList>
    </citation>
    <scope>NUCLEOTIDE SEQUENCE [LARGE SCALE GENOMIC DNA]</scope>
    <source>
        <strain evidence="3">cv. WK10039</strain>
    </source>
</reference>
<dbReference type="Proteomes" id="UP000504610">
    <property type="component" value="Chromosome 3"/>
</dbReference>
<keyword evidence="1" id="KW-0175">Coiled coil</keyword>
<protein>
    <submittedName>
        <fullName evidence="4">Uncharacterized protein LOC108830163</fullName>
    </submittedName>
</protein>
<feature type="region of interest" description="Disordered" evidence="2">
    <location>
        <begin position="505"/>
        <end position="542"/>
    </location>
</feature>
<proteinExistence type="predicted"/>
<feature type="compositionally biased region" description="Polar residues" evidence="2">
    <location>
        <begin position="518"/>
        <end position="542"/>
    </location>
</feature>
<dbReference type="KEGG" id="rsz:108830163"/>
<dbReference type="RefSeq" id="XP_018459264.2">
    <property type="nucleotide sequence ID" value="XM_018603762.2"/>
</dbReference>
<feature type="region of interest" description="Disordered" evidence="2">
    <location>
        <begin position="443"/>
        <end position="470"/>
    </location>
</feature>
<name>A0A6J0LHZ1_RAPSA</name>
<evidence type="ECO:0000313" key="4">
    <source>
        <dbReference type="RefSeq" id="XP_018459264.2"/>
    </source>
</evidence>
<organism evidence="3 4">
    <name type="scientific">Raphanus sativus</name>
    <name type="common">Radish</name>
    <name type="synonym">Raphanus raphanistrum var. sativus</name>
    <dbReference type="NCBI Taxonomy" id="3726"/>
    <lineage>
        <taxon>Eukaryota</taxon>
        <taxon>Viridiplantae</taxon>
        <taxon>Streptophyta</taxon>
        <taxon>Embryophyta</taxon>
        <taxon>Tracheophyta</taxon>
        <taxon>Spermatophyta</taxon>
        <taxon>Magnoliopsida</taxon>
        <taxon>eudicotyledons</taxon>
        <taxon>Gunneridae</taxon>
        <taxon>Pentapetalae</taxon>
        <taxon>rosids</taxon>
        <taxon>malvids</taxon>
        <taxon>Brassicales</taxon>
        <taxon>Brassicaceae</taxon>
        <taxon>Brassiceae</taxon>
        <taxon>Raphanus</taxon>
    </lineage>
</organism>
<feature type="compositionally biased region" description="Basic residues" evidence="2">
    <location>
        <begin position="405"/>
        <end position="416"/>
    </location>
</feature>
<dbReference type="PANTHER" id="PTHR34466">
    <property type="entry name" value="OS11G0129800 PROTEIN"/>
    <property type="match status" value="1"/>
</dbReference>
<gene>
    <name evidence="4" type="primary">LOC108830163</name>
</gene>
<dbReference type="PANTHER" id="PTHR34466:SF1">
    <property type="entry name" value="OS06G0609800 PROTEIN"/>
    <property type="match status" value="1"/>
</dbReference>
<evidence type="ECO:0000313" key="3">
    <source>
        <dbReference type="Proteomes" id="UP000504610"/>
    </source>
</evidence>
<feature type="compositionally biased region" description="Basic residues" evidence="2">
    <location>
        <begin position="31"/>
        <end position="44"/>
    </location>
</feature>
<feature type="coiled-coil region" evidence="1">
    <location>
        <begin position="353"/>
        <end position="380"/>
    </location>
</feature>
<evidence type="ECO:0000256" key="1">
    <source>
        <dbReference type="SAM" id="Coils"/>
    </source>
</evidence>
<feature type="compositionally biased region" description="Basic and acidic residues" evidence="2">
    <location>
        <begin position="301"/>
        <end position="314"/>
    </location>
</feature>
<feature type="compositionally biased region" description="Polar residues" evidence="2">
    <location>
        <begin position="1"/>
        <end position="15"/>
    </location>
</feature>
<feature type="region of interest" description="Disordered" evidence="2">
    <location>
        <begin position="392"/>
        <end position="421"/>
    </location>
</feature>
<sequence>MATSLLKRTTTTLAKSSESGDDSSSYSTRRSIPRRHRSLSRFSHRTPDPDAAADATPMRKGKFVNTVRGSGFGGEISLDDLAVEFFESFSSESGLSSSERGRSGSRKSTDVTSHSQRRGRSVSRVGSSGNNGGVRRLDADTESSRRRRSLSRNPSSTREVTGKSGGLDPGRSNSSRRRSVSRQPPRERVSSGWNSGGSAIRGRAIGADREKENSRRRQRSLSVVRRRIDNSESDGDQLQRSSNSRDLKKSVTSGKNQNGGSGKPAVSDRRQGPRRSLSQNPIKYHDGYSSQSSAVTDDEGKESNSIKHGTERIIRTVYAQNKVTPKKRESLGNSDYGTQRKSHDDHHAISTFKKGYATKLQESEERKRDLLAEIMLEEQRGRELSMNLKELLTENSSEADEKPSRMRKRSKDRSRRLSMGLTDEAEQFIDEFISNIEDTDFSSFEDEKSESSSSFGLIKSQNSQGTTVPKSVPVEMDGVMLPWLQWETPDDTSAALICLNKSPHTPNSKPFVRESDPTQDASSGQGTSNGTISSRGSWSPYESATKTVSPLRRLKIDVSEYLKRPNSADILNETWKLRHRISSGSLVLSSRSLI</sequence>
<reference evidence="4" key="2">
    <citation type="submission" date="2025-08" db="UniProtKB">
        <authorList>
            <consortium name="RefSeq"/>
        </authorList>
    </citation>
    <scope>IDENTIFICATION</scope>
    <source>
        <tissue evidence="4">Leaf</tissue>
    </source>
</reference>
<dbReference type="GeneID" id="108830163"/>
<evidence type="ECO:0000256" key="2">
    <source>
        <dbReference type="SAM" id="MobiDB-lite"/>
    </source>
</evidence>
<dbReference type="OrthoDB" id="1911931at2759"/>